<reference evidence="2" key="1">
    <citation type="submission" date="2015-01" db="EMBL/GenBank/DDBJ databases">
        <authorList>
            <person name="Paterson Steve"/>
        </authorList>
    </citation>
    <scope>NUCLEOTIDE SEQUENCE [LARGE SCALE GENOMIC DNA]</scope>
    <source>
        <strain evidence="2">OBR1</strain>
    </source>
</reference>
<dbReference type="STRING" id="1109412.BN1221_01414"/>
<protein>
    <submittedName>
        <fullName evidence="1">Uncharacterized protein</fullName>
    </submittedName>
</protein>
<proteinExistence type="predicted"/>
<dbReference type="Proteomes" id="UP000044377">
    <property type="component" value="Unassembled WGS sequence"/>
</dbReference>
<keyword evidence="2" id="KW-1185">Reference proteome</keyword>
<sequence>MTSEIPLSLKPDVALIICPPLVVLSPNFASCLDMIPHELNAYKTSALYRNHDLTKN</sequence>
<accession>A0A0G4JTE7</accession>
<evidence type="ECO:0000313" key="2">
    <source>
        <dbReference type="Proteomes" id="UP000044377"/>
    </source>
</evidence>
<dbReference type="AlphaFoldDB" id="A0A0G4JTE7"/>
<evidence type="ECO:0000313" key="1">
    <source>
        <dbReference type="EMBL" id="CPR15268.1"/>
    </source>
</evidence>
<gene>
    <name evidence="1" type="ORF">BN1221_01414</name>
</gene>
<organism evidence="1 2">
    <name type="scientific">Brenneria goodwinii</name>
    <dbReference type="NCBI Taxonomy" id="1109412"/>
    <lineage>
        <taxon>Bacteria</taxon>
        <taxon>Pseudomonadati</taxon>
        <taxon>Pseudomonadota</taxon>
        <taxon>Gammaproteobacteria</taxon>
        <taxon>Enterobacterales</taxon>
        <taxon>Pectobacteriaceae</taxon>
        <taxon>Brenneria</taxon>
    </lineage>
</organism>
<name>A0A0G4JTE7_9GAMM</name>
<dbReference type="EMBL" id="CGIG01000001">
    <property type="protein sequence ID" value="CPR15268.1"/>
    <property type="molecule type" value="Genomic_DNA"/>
</dbReference>